<comment type="caution">
    <text evidence="11">The sequence shown here is derived from an EMBL/GenBank/DDBJ whole genome shotgun (WGS) entry which is preliminary data.</text>
</comment>
<name>A0AAV2QQC4_MEGNR</name>
<comment type="subcellular location">
    <subcellularLocation>
        <location evidence="1">Nucleus</location>
    </subcellularLocation>
</comment>
<dbReference type="SMART" id="SM00355">
    <property type="entry name" value="ZnF_C2H2"/>
    <property type="match status" value="7"/>
</dbReference>
<evidence type="ECO:0000256" key="2">
    <source>
        <dbReference type="ARBA" id="ARBA00022723"/>
    </source>
</evidence>
<proteinExistence type="predicted"/>
<keyword evidence="3" id="KW-0677">Repeat</keyword>
<keyword evidence="2" id="KW-0479">Metal-binding</keyword>
<evidence type="ECO:0000256" key="8">
    <source>
        <dbReference type="ARBA" id="ARBA00023242"/>
    </source>
</evidence>
<dbReference type="PROSITE" id="PS50157">
    <property type="entry name" value="ZINC_FINGER_C2H2_2"/>
    <property type="match status" value="6"/>
</dbReference>
<protein>
    <recommendedName>
        <fullName evidence="10">C2H2-type domain-containing protein</fullName>
    </recommendedName>
</protein>
<reference evidence="11 12" key="1">
    <citation type="submission" date="2024-05" db="EMBL/GenBank/DDBJ databases">
        <authorList>
            <person name="Wallberg A."/>
        </authorList>
    </citation>
    <scope>NUCLEOTIDE SEQUENCE [LARGE SCALE GENOMIC DNA]</scope>
</reference>
<evidence type="ECO:0000256" key="9">
    <source>
        <dbReference type="PROSITE-ProRule" id="PRU00042"/>
    </source>
</evidence>
<keyword evidence="12" id="KW-1185">Reference proteome</keyword>
<dbReference type="PANTHER" id="PTHR16515">
    <property type="entry name" value="PR DOMAIN ZINC FINGER PROTEIN"/>
    <property type="match status" value="1"/>
</dbReference>
<dbReference type="InterPro" id="IPR050331">
    <property type="entry name" value="Zinc_finger"/>
</dbReference>
<evidence type="ECO:0000256" key="4">
    <source>
        <dbReference type="ARBA" id="ARBA00022771"/>
    </source>
</evidence>
<feature type="domain" description="C2H2-type" evidence="10">
    <location>
        <begin position="401"/>
        <end position="428"/>
    </location>
</feature>
<dbReference type="Pfam" id="PF00096">
    <property type="entry name" value="zf-C2H2"/>
    <property type="match status" value="5"/>
</dbReference>
<evidence type="ECO:0000313" key="11">
    <source>
        <dbReference type="EMBL" id="CAL4092518.1"/>
    </source>
</evidence>
<dbReference type="FunFam" id="3.30.160.60:FF:000012">
    <property type="entry name" value="RB-associated KRAB zinc finger protein-like"/>
    <property type="match status" value="1"/>
</dbReference>
<accession>A0AAV2QQC4</accession>
<keyword evidence="8" id="KW-0539">Nucleus</keyword>
<evidence type="ECO:0000256" key="3">
    <source>
        <dbReference type="ARBA" id="ARBA00022737"/>
    </source>
</evidence>
<keyword evidence="5" id="KW-0862">Zinc</keyword>
<evidence type="ECO:0000256" key="7">
    <source>
        <dbReference type="ARBA" id="ARBA00023163"/>
    </source>
</evidence>
<gene>
    <name evidence="11" type="ORF">MNOR_LOCUS14606</name>
</gene>
<evidence type="ECO:0000313" key="12">
    <source>
        <dbReference type="Proteomes" id="UP001497623"/>
    </source>
</evidence>
<dbReference type="PANTHER" id="PTHR16515:SF66">
    <property type="entry name" value="C2H2-TYPE DOMAIN-CONTAINING PROTEIN"/>
    <property type="match status" value="1"/>
</dbReference>
<evidence type="ECO:0000256" key="6">
    <source>
        <dbReference type="ARBA" id="ARBA00023015"/>
    </source>
</evidence>
<organism evidence="11 12">
    <name type="scientific">Meganyctiphanes norvegica</name>
    <name type="common">Northern krill</name>
    <name type="synonym">Thysanopoda norvegica</name>
    <dbReference type="NCBI Taxonomy" id="48144"/>
    <lineage>
        <taxon>Eukaryota</taxon>
        <taxon>Metazoa</taxon>
        <taxon>Ecdysozoa</taxon>
        <taxon>Arthropoda</taxon>
        <taxon>Crustacea</taxon>
        <taxon>Multicrustacea</taxon>
        <taxon>Malacostraca</taxon>
        <taxon>Eumalacostraca</taxon>
        <taxon>Eucarida</taxon>
        <taxon>Euphausiacea</taxon>
        <taxon>Euphausiidae</taxon>
        <taxon>Meganyctiphanes</taxon>
    </lineage>
</organism>
<dbReference type="Proteomes" id="UP001497623">
    <property type="component" value="Unassembled WGS sequence"/>
</dbReference>
<feature type="domain" description="C2H2-type" evidence="10">
    <location>
        <begin position="374"/>
        <end position="396"/>
    </location>
</feature>
<evidence type="ECO:0000256" key="1">
    <source>
        <dbReference type="ARBA" id="ARBA00004123"/>
    </source>
</evidence>
<dbReference type="SUPFAM" id="SSF57667">
    <property type="entry name" value="beta-beta-alpha zinc fingers"/>
    <property type="match status" value="4"/>
</dbReference>
<dbReference type="GO" id="GO:0010468">
    <property type="term" value="P:regulation of gene expression"/>
    <property type="evidence" value="ECO:0007669"/>
    <property type="project" value="TreeGrafter"/>
</dbReference>
<dbReference type="AlphaFoldDB" id="A0AAV2QQC4"/>
<dbReference type="FunFam" id="3.30.160.60:FF:000446">
    <property type="entry name" value="Zinc finger protein"/>
    <property type="match status" value="1"/>
</dbReference>
<dbReference type="EMBL" id="CAXKWB010008801">
    <property type="protein sequence ID" value="CAL4092518.1"/>
    <property type="molecule type" value="Genomic_DNA"/>
</dbReference>
<feature type="domain" description="C2H2-type" evidence="10">
    <location>
        <begin position="346"/>
        <end position="373"/>
    </location>
</feature>
<keyword evidence="7" id="KW-0804">Transcription</keyword>
<dbReference type="InterPro" id="IPR013087">
    <property type="entry name" value="Znf_C2H2_type"/>
</dbReference>
<sequence length="504" mass="58606">MLNMKSRIFEMSSEMAIIKSETPDLDDPSGGIKNGSHMLYKSKFKKVKRDDVISMKDIFIKEEEHMDYDHSHECQTDPLVCTGSAENEMGAEIDLDIVKSEYVSDFEIQQAFESSKLEDSFGSFVKEELIEDIPKYNNIKNHYNSVIIKKEIDCDDKSKHSKTENFKYEEKTILSKSKAIQSLIEQNVFPNVNIVEGQIYINSDVPNIKIKKEHVDNDQTDILKDKIKIKKEKDLTNKHMDNKIDIKKPAVTEEYKCHICGYKCKYLTIYQNHITSHEVSDSMSLFACTECDYRCSKKYNLTSHMKSHKKAFTCSECGKSFIFNKILTKEELLHKINKHMLIHKRKQCAGCEKMFSTNQALNKHIILQSSKKPVNCPECNEKFTLKCTFKIHMKTHIEHPFECSKCKKTFSQKGNLNRHLRKHSGEHLTRSPSEQVEQLILHNPVYNNLLQLHLENSTSNPKIIYNPTKEHKLYTCKKCDNSFSTKFNLRRHLKLIHKAATSDD</sequence>
<dbReference type="PROSITE" id="PS00028">
    <property type="entry name" value="ZINC_FINGER_C2H2_1"/>
    <property type="match status" value="4"/>
</dbReference>
<evidence type="ECO:0000259" key="10">
    <source>
        <dbReference type="PROSITE" id="PS50157"/>
    </source>
</evidence>
<dbReference type="Gene3D" id="3.30.160.60">
    <property type="entry name" value="Classic Zinc Finger"/>
    <property type="match status" value="4"/>
</dbReference>
<dbReference type="GO" id="GO:0005634">
    <property type="term" value="C:nucleus"/>
    <property type="evidence" value="ECO:0007669"/>
    <property type="project" value="UniProtKB-SubCell"/>
</dbReference>
<feature type="domain" description="C2H2-type" evidence="10">
    <location>
        <begin position="474"/>
        <end position="502"/>
    </location>
</feature>
<dbReference type="InterPro" id="IPR036236">
    <property type="entry name" value="Znf_C2H2_sf"/>
</dbReference>
<keyword evidence="6" id="KW-0805">Transcription regulation</keyword>
<feature type="domain" description="C2H2-type" evidence="10">
    <location>
        <begin position="286"/>
        <end position="308"/>
    </location>
</feature>
<dbReference type="GO" id="GO:0008270">
    <property type="term" value="F:zinc ion binding"/>
    <property type="evidence" value="ECO:0007669"/>
    <property type="project" value="UniProtKB-KW"/>
</dbReference>
<feature type="domain" description="C2H2-type" evidence="10">
    <location>
        <begin position="312"/>
        <end position="339"/>
    </location>
</feature>
<keyword evidence="4 9" id="KW-0863">Zinc-finger</keyword>
<evidence type="ECO:0000256" key="5">
    <source>
        <dbReference type="ARBA" id="ARBA00022833"/>
    </source>
</evidence>